<dbReference type="PANTHER" id="PTHR34001:SF3">
    <property type="entry name" value="BLL7405 PROTEIN"/>
    <property type="match status" value="1"/>
</dbReference>
<sequence>MLKRALAGVSALALLGGAASAADLATRYPVKAPVVVPVFSWTGFYIGGNIGWGWLNNDVLYSPSYGIPATSINVGSGNGFLGGLQAGYNWQFANNVVLGVEADVEWTDLGSTSVLIAPAVGSVAGSLDVFGTIRARAGYAFDRVLPYITGGAAWGTSDYGNIGGVSLSQTTWGWTIGAGVEYAFTNNITAKLEYLYVDLIGKTYTIPSTLGSIETDNDMSVLKVGVNYKF</sequence>
<dbReference type="PANTHER" id="PTHR34001">
    <property type="entry name" value="BLL7405 PROTEIN"/>
    <property type="match status" value="1"/>
</dbReference>
<comment type="subcellular location">
    <subcellularLocation>
        <location evidence="1">Cell outer membrane</location>
    </subcellularLocation>
</comment>
<gene>
    <name evidence="8" type="ORF">EDC64_101201</name>
</gene>
<name>A0A4R3M3R8_9HYPH</name>
<keyword evidence="4" id="KW-0998">Cell outer membrane</keyword>
<dbReference type="InterPro" id="IPR027385">
    <property type="entry name" value="Beta-barrel_OMP"/>
</dbReference>
<evidence type="ECO:0000256" key="2">
    <source>
        <dbReference type="ARBA" id="ARBA00022729"/>
    </source>
</evidence>
<evidence type="ECO:0000313" key="9">
    <source>
        <dbReference type="Proteomes" id="UP000294664"/>
    </source>
</evidence>
<dbReference type="OrthoDB" id="9815357at2"/>
<organism evidence="8 9">
    <name type="scientific">Aquabacter spiritensis</name>
    <dbReference type="NCBI Taxonomy" id="933073"/>
    <lineage>
        <taxon>Bacteria</taxon>
        <taxon>Pseudomonadati</taxon>
        <taxon>Pseudomonadota</taxon>
        <taxon>Alphaproteobacteria</taxon>
        <taxon>Hyphomicrobiales</taxon>
        <taxon>Xanthobacteraceae</taxon>
        <taxon>Aquabacter</taxon>
    </lineage>
</organism>
<protein>
    <submittedName>
        <fullName evidence="8">Outer membrane immunogenic protein</fullName>
    </submittedName>
</protein>
<dbReference type="AlphaFoldDB" id="A0A4R3M3R8"/>
<feature type="domain" description="Outer membrane protein beta-barrel" evidence="7">
    <location>
        <begin position="11"/>
        <end position="230"/>
    </location>
</feature>
<evidence type="ECO:0000256" key="3">
    <source>
        <dbReference type="ARBA" id="ARBA00023136"/>
    </source>
</evidence>
<evidence type="ECO:0000256" key="6">
    <source>
        <dbReference type="SAM" id="SignalP"/>
    </source>
</evidence>
<dbReference type="Pfam" id="PF13505">
    <property type="entry name" value="OMP_b-brl"/>
    <property type="match status" value="1"/>
</dbReference>
<keyword evidence="2 6" id="KW-0732">Signal</keyword>
<dbReference type="RefSeq" id="WP_132028756.1">
    <property type="nucleotide sequence ID" value="NZ_SMAI01000001.1"/>
</dbReference>
<accession>A0A4R3M3R8</accession>
<reference evidence="8 9" key="1">
    <citation type="submission" date="2019-03" db="EMBL/GenBank/DDBJ databases">
        <title>Genomic Encyclopedia of Type Strains, Phase IV (KMG-IV): sequencing the most valuable type-strain genomes for metagenomic binning, comparative biology and taxonomic classification.</title>
        <authorList>
            <person name="Goeker M."/>
        </authorList>
    </citation>
    <scope>NUCLEOTIDE SEQUENCE [LARGE SCALE GENOMIC DNA]</scope>
    <source>
        <strain evidence="8 9">DSM 9035</strain>
    </source>
</reference>
<dbReference type="Gene3D" id="2.40.160.20">
    <property type="match status" value="1"/>
</dbReference>
<dbReference type="GO" id="GO:0009279">
    <property type="term" value="C:cell outer membrane"/>
    <property type="evidence" value="ECO:0007669"/>
    <property type="project" value="UniProtKB-SubCell"/>
</dbReference>
<comment type="similarity">
    <text evidence="5">Belongs to the Omp25/RopB family.</text>
</comment>
<evidence type="ECO:0000313" key="8">
    <source>
        <dbReference type="EMBL" id="TCT07682.1"/>
    </source>
</evidence>
<dbReference type="InterPro" id="IPR011250">
    <property type="entry name" value="OMP/PagP_B-barrel"/>
</dbReference>
<dbReference type="EMBL" id="SMAI01000001">
    <property type="protein sequence ID" value="TCT07682.1"/>
    <property type="molecule type" value="Genomic_DNA"/>
</dbReference>
<keyword evidence="9" id="KW-1185">Reference proteome</keyword>
<evidence type="ECO:0000256" key="4">
    <source>
        <dbReference type="ARBA" id="ARBA00023237"/>
    </source>
</evidence>
<evidence type="ECO:0000256" key="5">
    <source>
        <dbReference type="ARBA" id="ARBA00038306"/>
    </source>
</evidence>
<comment type="caution">
    <text evidence="8">The sequence shown here is derived from an EMBL/GenBank/DDBJ whole genome shotgun (WGS) entry which is preliminary data.</text>
</comment>
<evidence type="ECO:0000256" key="1">
    <source>
        <dbReference type="ARBA" id="ARBA00004442"/>
    </source>
</evidence>
<dbReference type="SUPFAM" id="SSF56925">
    <property type="entry name" value="OMPA-like"/>
    <property type="match status" value="1"/>
</dbReference>
<proteinExistence type="inferred from homology"/>
<feature type="chain" id="PRO_5020488714" evidence="6">
    <location>
        <begin position="22"/>
        <end position="230"/>
    </location>
</feature>
<dbReference type="Proteomes" id="UP000294664">
    <property type="component" value="Unassembled WGS sequence"/>
</dbReference>
<keyword evidence="3" id="KW-0472">Membrane</keyword>
<feature type="signal peptide" evidence="6">
    <location>
        <begin position="1"/>
        <end position="21"/>
    </location>
</feature>
<dbReference type="InterPro" id="IPR051692">
    <property type="entry name" value="OMP-like"/>
</dbReference>
<evidence type="ECO:0000259" key="7">
    <source>
        <dbReference type="Pfam" id="PF13505"/>
    </source>
</evidence>